<dbReference type="EMBL" id="FP103042">
    <property type="protein sequence ID" value="CAX21895.1"/>
    <property type="molecule type" value="Genomic_DNA"/>
</dbReference>
<reference evidence="3" key="1">
    <citation type="journal article" date="2009" name="PLoS ONE">
        <title>Methylobacterium genome sequences: a reference blueprint to investigate microbial metabolism of C1 compounds from natural and industrial sources.</title>
        <authorList>
            <person name="Vuilleumier S."/>
            <person name="Chistoserdova L."/>
            <person name="Lee M.-C."/>
            <person name="Bringel F."/>
            <person name="Lajus A."/>
            <person name="Zhou Y."/>
            <person name="Gourion B."/>
            <person name="Barbe V."/>
            <person name="Chang J."/>
            <person name="Cruveiller S."/>
            <person name="Dossat C."/>
            <person name="Gillett W."/>
            <person name="Gruffaz C."/>
            <person name="Haugen E."/>
            <person name="Hourcade E."/>
            <person name="Levy R."/>
            <person name="Mangenot S."/>
            <person name="Muller E."/>
            <person name="Nadalig T."/>
            <person name="Pagni M."/>
            <person name="Penny C."/>
            <person name="Peyraud R."/>
            <person name="Robinson D.G."/>
            <person name="Roche D."/>
            <person name="Rouy Z."/>
            <person name="Saenampechek C."/>
            <person name="Salvignol G."/>
            <person name="Vallenet D."/>
            <person name="Wu Z."/>
            <person name="Marx C.J."/>
            <person name="Vorholt J.A."/>
            <person name="Olson M.V."/>
            <person name="Kaul R."/>
            <person name="Weissenbach J."/>
            <person name="Medigue C."/>
            <person name="Lidstrom M.E."/>
        </authorList>
    </citation>
    <scope>NUCLEOTIDE SEQUENCE [LARGE SCALE GENOMIC DNA]</scope>
    <source>
        <strain evidence="3">DSM 6343 / CIP 106787 / DM4</strain>
    </source>
</reference>
<dbReference type="KEGG" id="mdi:METDI0226"/>
<evidence type="ECO:0000256" key="1">
    <source>
        <dbReference type="SAM" id="MobiDB-lite"/>
    </source>
</evidence>
<dbReference type="HOGENOM" id="CLU_2382798_0_0_5"/>
<dbReference type="AlphaFoldDB" id="C7C7W6"/>
<gene>
    <name evidence="2" type="ORF">METD_I0226</name>
</gene>
<feature type="compositionally biased region" description="Basic residues" evidence="1">
    <location>
        <begin position="85"/>
        <end position="94"/>
    </location>
</feature>
<evidence type="ECO:0000313" key="2">
    <source>
        <dbReference type="EMBL" id="CAX21895.1"/>
    </source>
</evidence>
<dbReference type="RefSeq" id="WP_012779040.1">
    <property type="nucleotide sequence ID" value="NC_012988.1"/>
</dbReference>
<organism evidence="2 3">
    <name type="scientific">Methylorubrum extorquens (strain DSM 6343 / CIP 106787 / DM4)</name>
    <name type="common">Methylobacterium extorquens</name>
    <dbReference type="NCBI Taxonomy" id="661410"/>
    <lineage>
        <taxon>Bacteria</taxon>
        <taxon>Pseudomonadati</taxon>
        <taxon>Pseudomonadota</taxon>
        <taxon>Alphaproteobacteria</taxon>
        <taxon>Hyphomicrobiales</taxon>
        <taxon>Methylobacteriaceae</taxon>
        <taxon>Methylorubrum</taxon>
    </lineage>
</organism>
<proteinExistence type="predicted"/>
<dbReference type="Proteomes" id="UP000008070">
    <property type="component" value="Chromosome"/>
</dbReference>
<accession>C7C7W6</accession>
<name>C7C7W6_METED</name>
<evidence type="ECO:0000313" key="3">
    <source>
        <dbReference type="Proteomes" id="UP000008070"/>
    </source>
</evidence>
<protein>
    <submittedName>
        <fullName evidence="2">Uncharacterized protein</fullName>
    </submittedName>
</protein>
<sequence>MTIEPTEFDMIALARRGLQAHLDEAIAEVKVARTYEAWDPGTGQLTPASEEAKAKVEPAGVTSDRAGRRRRGAGRPSILNVRSFSRAHRGRPCA</sequence>
<feature type="region of interest" description="Disordered" evidence="1">
    <location>
        <begin position="39"/>
        <end position="94"/>
    </location>
</feature>
<dbReference type="GeneID" id="72987605"/>